<dbReference type="CDD" id="cd06224">
    <property type="entry name" value="REM"/>
    <property type="match status" value="1"/>
</dbReference>
<feature type="domain" description="Ras-GEF" evidence="4">
    <location>
        <begin position="346"/>
        <end position="588"/>
    </location>
</feature>
<dbReference type="AlphaFoldDB" id="A0A8B7WFP4"/>
<feature type="domain" description="N-terminal Ras-GEF" evidence="5">
    <location>
        <begin position="91"/>
        <end position="215"/>
    </location>
</feature>
<protein>
    <submittedName>
        <fullName evidence="6">Ral guanine nucleotide dissociation stimulator-like</fullName>
    </submittedName>
</protein>
<evidence type="ECO:0000256" key="3">
    <source>
        <dbReference type="SAM" id="MobiDB-lite"/>
    </source>
</evidence>
<dbReference type="Gene3D" id="1.10.840.10">
    <property type="entry name" value="Ras guanine-nucleotide exchange factors catalytic domain"/>
    <property type="match status" value="1"/>
</dbReference>
<name>A0A8B7WFP4_CASCN</name>
<dbReference type="PANTHER" id="PTHR23113:SF35">
    <property type="entry name" value="RAL GUANINE NUCLEOTIDE DISSOCIATION STIMULATOR"/>
    <property type="match status" value="1"/>
</dbReference>
<evidence type="ECO:0000256" key="1">
    <source>
        <dbReference type="ARBA" id="ARBA00022658"/>
    </source>
</evidence>
<dbReference type="SMART" id="SM00229">
    <property type="entry name" value="RasGEFN"/>
    <property type="match status" value="1"/>
</dbReference>
<dbReference type="PROSITE" id="PS50009">
    <property type="entry name" value="RASGEF_CAT"/>
    <property type="match status" value="1"/>
</dbReference>
<dbReference type="SUPFAM" id="SSF48366">
    <property type="entry name" value="Ras GEF"/>
    <property type="match status" value="1"/>
</dbReference>
<dbReference type="SMART" id="SM00147">
    <property type="entry name" value="RasGEF"/>
    <property type="match status" value="1"/>
</dbReference>
<dbReference type="GO" id="GO:0005085">
    <property type="term" value="F:guanyl-nucleotide exchange factor activity"/>
    <property type="evidence" value="ECO:0007669"/>
    <property type="project" value="UniProtKB-KW"/>
</dbReference>
<evidence type="ECO:0000313" key="6">
    <source>
        <dbReference type="RefSeq" id="XP_020042385.1"/>
    </source>
</evidence>
<dbReference type="Pfam" id="PF00617">
    <property type="entry name" value="RasGEF"/>
    <property type="match status" value="1"/>
</dbReference>
<proteinExistence type="predicted"/>
<dbReference type="Gene3D" id="1.20.870.10">
    <property type="entry name" value="Son of sevenless (SoS) protein Chain: S domain 1"/>
    <property type="match status" value="1"/>
</dbReference>
<dbReference type="InterPro" id="IPR023578">
    <property type="entry name" value="Ras_GEF_dom_sf"/>
</dbReference>
<feature type="region of interest" description="Disordered" evidence="3">
    <location>
        <begin position="251"/>
        <end position="274"/>
    </location>
</feature>
<dbReference type="GO" id="GO:0007265">
    <property type="term" value="P:Ras protein signal transduction"/>
    <property type="evidence" value="ECO:0007669"/>
    <property type="project" value="TreeGrafter"/>
</dbReference>
<dbReference type="GO" id="GO:0005886">
    <property type="term" value="C:plasma membrane"/>
    <property type="evidence" value="ECO:0007669"/>
    <property type="project" value="TreeGrafter"/>
</dbReference>
<gene>
    <name evidence="6" type="primary">LOC109701306</name>
</gene>
<dbReference type="PANTHER" id="PTHR23113">
    <property type="entry name" value="GUANINE NUCLEOTIDE EXCHANGE FACTOR"/>
    <property type="match status" value="1"/>
</dbReference>
<dbReference type="InterPro" id="IPR000651">
    <property type="entry name" value="Ras-like_Gua-exchang_fac_N"/>
</dbReference>
<evidence type="ECO:0000259" key="5">
    <source>
        <dbReference type="PROSITE" id="PS50212"/>
    </source>
</evidence>
<reference evidence="6" key="1">
    <citation type="submission" date="2025-08" db="UniProtKB">
        <authorList>
            <consortium name="RefSeq"/>
        </authorList>
    </citation>
    <scope>IDENTIFICATION</scope>
    <source>
        <tissue evidence="6">Leukocyte</tissue>
    </source>
</reference>
<dbReference type="KEGG" id="ccan:109701306"/>
<accession>A0A8B7WFP4</accession>
<feature type="compositionally biased region" description="Polar residues" evidence="3">
    <location>
        <begin position="584"/>
        <end position="603"/>
    </location>
</feature>
<keyword evidence="1 2" id="KW-0344">Guanine-nucleotide releasing factor</keyword>
<dbReference type="OrthoDB" id="10254377at2759"/>
<evidence type="ECO:0000259" key="4">
    <source>
        <dbReference type="PROSITE" id="PS50009"/>
    </source>
</evidence>
<dbReference type="InterPro" id="IPR008937">
    <property type="entry name" value="Ras-like_GEF"/>
</dbReference>
<dbReference type="RefSeq" id="XP_020042385.1">
    <property type="nucleotide sequence ID" value="XM_020186796.1"/>
</dbReference>
<dbReference type="InterPro" id="IPR001895">
    <property type="entry name" value="RASGEF_cat_dom"/>
</dbReference>
<sequence length="624" mass="69028">MEPGYQALPFQHNPTQLTSLENVKRQTCSLAVSVYAKAQARVKVMTTSQDAGSALALAVSGDFATGSQSCLLLFPSQGAKELAPTLADPCKAGMLKAGTLQQLVDHLVPALLFGDPMDIPIFLCTYRRFATTQQVLDLLLTRYDSFLYSTEDGGPQEQVKQAMSFIVGTWLKQYSEDFTEPLNFPCLKKLVNYLQVNMPGSDEENHAKLLLAQMEHLAPSKEKSEALSPSPVLCLRTTPQVEHIEAPFMAHNPIAKPPSDPELVSSEDSESESILAPALEREPTHFLPSQHGSCPAPAPELDPAYSYAIEFEQTLSPFSSRDSSWESLVSTDSTLSEEEPSILFFPPQLVAEQLTLMDAELFKKVVPYHCLDYICTHWKKDDKGHVAPTIQATVTHFHKVTTCVITTCLGDQSMEAADRAKVVEHWIAVAWECRALNNFSSLCAIVAALHSKAIHRLRKTWKDVSSNSLQIFQSLSSVLTPETIYCLSKEGLVEGETSKWATMCMNIKRRHGQQEREFKIISEISVLQSACNHDCIMPDKHFLALFQAMEPLSMDESHQDSKTGIKVSGSSLCKPCNEMTFSPDLSSGNISDPWSLNSASSSSTDKEDLEKALCWKPAMTAKRR</sequence>
<dbReference type="PROSITE" id="PS50212">
    <property type="entry name" value="RASGEF_NTER"/>
    <property type="match status" value="1"/>
</dbReference>
<feature type="region of interest" description="Disordered" evidence="3">
    <location>
        <begin position="584"/>
        <end position="609"/>
    </location>
</feature>
<dbReference type="Pfam" id="PF00618">
    <property type="entry name" value="RasGEF_N"/>
    <property type="match status" value="1"/>
</dbReference>
<evidence type="ECO:0000256" key="2">
    <source>
        <dbReference type="PROSITE-ProRule" id="PRU00168"/>
    </source>
</evidence>
<organism evidence="6">
    <name type="scientific">Castor canadensis</name>
    <name type="common">American beaver</name>
    <dbReference type="NCBI Taxonomy" id="51338"/>
    <lineage>
        <taxon>Eukaryota</taxon>
        <taxon>Metazoa</taxon>
        <taxon>Chordata</taxon>
        <taxon>Craniata</taxon>
        <taxon>Vertebrata</taxon>
        <taxon>Euteleostomi</taxon>
        <taxon>Mammalia</taxon>
        <taxon>Eutheria</taxon>
        <taxon>Euarchontoglires</taxon>
        <taxon>Glires</taxon>
        <taxon>Rodentia</taxon>
        <taxon>Castorimorpha</taxon>
        <taxon>Castoridae</taxon>
        <taxon>Castor</taxon>
    </lineage>
</organism>
<dbReference type="InterPro" id="IPR036964">
    <property type="entry name" value="RASGEF_cat_dom_sf"/>
</dbReference>